<dbReference type="Pfam" id="PF00069">
    <property type="entry name" value="Pkinase"/>
    <property type="match status" value="1"/>
</dbReference>
<sequence>MDALKEKQGSAKCMSSRADHVEDQALWYRVYMRWCPHETLQYLISSDDLHRKGSPRVPEAALLSFFNDMIEACLVLEFGDATAVAKLTGWKSFVHRNIKPNNIFLDSPEESPRFPEYPKAVLGDFGIAVMTDKMDPNNLKCNRYPLRHCLKSTICYNDNAGTPGWKAPEMIRQIHKTSLSRLDLPRINRPEMKLGGACNVWGVSAIMTRLMNQDTANWKKEHALHDHYASAEASRPVQLDEKTEGFYSRQLRELVNSCTAYLPHDRPTLVELRREIQKCTQPGSVHDRANGMRTHVGNLAQWDLLQYYKDEYKLNMAYSRG</sequence>
<evidence type="ECO:0000256" key="4">
    <source>
        <dbReference type="ARBA" id="ARBA00022777"/>
    </source>
</evidence>
<dbReference type="EC" id="2.7.11.1" evidence="1"/>
<comment type="caution">
    <text evidence="7">The sequence shown here is derived from an EMBL/GenBank/DDBJ whole genome shotgun (WGS) entry which is preliminary data.</text>
</comment>
<dbReference type="PANTHER" id="PTHR43671:SF13">
    <property type="entry name" value="SERINE_THREONINE-PROTEIN KINASE NEK2"/>
    <property type="match status" value="1"/>
</dbReference>
<dbReference type="RefSeq" id="XP_064659957.1">
    <property type="nucleotide sequence ID" value="XM_064801327.1"/>
</dbReference>
<dbReference type="PANTHER" id="PTHR43671">
    <property type="entry name" value="SERINE/THREONINE-PROTEIN KINASE NEK"/>
    <property type="match status" value="1"/>
</dbReference>
<dbReference type="GO" id="GO:0004674">
    <property type="term" value="F:protein serine/threonine kinase activity"/>
    <property type="evidence" value="ECO:0007669"/>
    <property type="project" value="UniProtKB-EC"/>
</dbReference>
<accession>A0AAV9PBL2</accession>
<evidence type="ECO:0000313" key="7">
    <source>
        <dbReference type="EMBL" id="KAK5170929.1"/>
    </source>
</evidence>
<evidence type="ECO:0000256" key="1">
    <source>
        <dbReference type="ARBA" id="ARBA00012513"/>
    </source>
</evidence>
<keyword evidence="5" id="KW-0067">ATP-binding</keyword>
<dbReference type="SMART" id="SM00220">
    <property type="entry name" value="S_TKc"/>
    <property type="match status" value="1"/>
</dbReference>
<dbReference type="AlphaFoldDB" id="A0AAV9PBL2"/>
<dbReference type="InterPro" id="IPR011009">
    <property type="entry name" value="Kinase-like_dom_sf"/>
</dbReference>
<gene>
    <name evidence="7" type="ORF">LTR77_004073</name>
</gene>
<dbReference type="GeneID" id="89925419"/>
<keyword evidence="3" id="KW-0547">Nucleotide-binding</keyword>
<keyword evidence="8" id="KW-1185">Reference proteome</keyword>
<keyword evidence="4" id="KW-0418">Kinase</keyword>
<dbReference type="SUPFAM" id="SSF56112">
    <property type="entry name" value="Protein kinase-like (PK-like)"/>
    <property type="match status" value="1"/>
</dbReference>
<feature type="domain" description="Protein kinase" evidence="6">
    <location>
        <begin position="1"/>
        <end position="289"/>
    </location>
</feature>
<dbReference type="Proteomes" id="UP001337655">
    <property type="component" value="Unassembled WGS sequence"/>
</dbReference>
<dbReference type="Gene3D" id="1.10.510.10">
    <property type="entry name" value="Transferase(Phosphotransferase) domain 1"/>
    <property type="match status" value="1"/>
</dbReference>
<protein>
    <recommendedName>
        <fullName evidence="1">non-specific serine/threonine protein kinase</fullName>
        <ecNumber evidence="1">2.7.11.1</ecNumber>
    </recommendedName>
</protein>
<reference evidence="7 8" key="1">
    <citation type="submission" date="2023-08" db="EMBL/GenBank/DDBJ databases">
        <title>Black Yeasts Isolated from many extreme environments.</title>
        <authorList>
            <person name="Coleine C."/>
            <person name="Stajich J.E."/>
            <person name="Selbmann L."/>
        </authorList>
    </citation>
    <scope>NUCLEOTIDE SEQUENCE [LARGE SCALE GENOMIC DNA]</scope>
    <source>
        <strain evidence="7 8">CCFEE 5935</strain>
    </source>
</reference>
<dbReference type="InterPro" id="IPR000719">
    <property type="entry name" value="Prot_kinase_dom"/>
</dbReference>
<evidence type="ECO:0000256" key="3">
    <source>
        <dbReference type="ARBA" id="ARBA00022741"/>
    </source>
</evidence>
<keyword evidence="2" id="KW-0808">Transferase</keyword>
<proteinExistence type="predicted"/>
<dbReference type="InterPro" id="IPR050660">
    <property type="entry name" value="NEK_Ser/Thr_kinase"/>
</dbReference>
<evidence type="ECO:0000313" key="8">
    <source>
        <dbReference type="Proteomes" id="UP001337655"/>
    </source>
</evidence>
<evidence type="ECO:0000256" key="5">
    <source>
        <dbReference type="ARBA" id="ARBA00022840"/>
    </source>
</evidence>
<organism evidence="7 8">
    <name type="scientific">Saxophila tyrrhenica</name>
    <dbReference type="NCBI Taxonomy" id="1690608"/>
    <lineage>
        <taxon>Eukaryota</taxon>
        <taxon>Fungi</taxon>
        <taxon>Dikarya</taxon>
        <taxon>Ascomycota</taxon>
        <taxon>Pezizomycotina</taxon>
        <taxon>Dothideomycetes</taxon>
        <taxon>Dothideomycetidae</taxon>
        <taxon>Mycosphaerellales</taxon>
        <taxon>Extremaceae</taxon>
        <taxon>Saxophila</taxon>
    </lineage>
</organism>
<dbReference type="PROSITE" id="PS50011">
    <property type="entry name" value="PROTEIN_KINASE_DOM"/>
    <property type="match status" value="1"/>
</dbReference>
<name>A0AAV9PBL2_9PEZI</name>
<evidence type="ECO:0000259" key="6">
    <source>
        <dbReference type="PROSITE" id="PS50011"/>
    </source>
</evidence>
<dbReference type="GO" id="GO:0005524">
    <property type="term" value="F:ATP binding"/>
    <property type="evidence" value="ECO:0007669"/>
    <property type="project" value="UniProtKB-KW"/>
</dbReference>
<evidence type="ECO:0000256" key="2">
    <source>
        <dbReference type="ARBA" id="ARBA00022679"/>
    </source>
</evidence>
<dbReference type="EMBL" id="JAVRRT010000006">
    <property type="protein sequence ID" value="KAK5170929.1"/>
    <property type="molecule type" value="Genomic_DNA"/>
</dbReference>